<evidence type="ECO:0000313" key="1">
    <source>
        <dbReference type="EMBL" id="KAJ7632804.1"/>
    </source>
</evidence>
<sequence length="190" mass="21461">MSQLPKAPPTCRGFVYDHVVSVVDGPDYHPNLPPLSDDWDDSDPEENRRFEWLGDSALAIRMSLKIYEMCPGAKVEFYDLVRGILLSNDVQTHIMQKIGTPGDFPSQKSTADAFEMLVGASYTENLYHDQGMAEDFHNWFDDMFTPLVQAAEAAHRTFEQWKVDCEFARVRAGGVPLAPHIPKRKNTAKS</sequence>
<organism evidence="1 2">
    <name type="scientific">Roridomyces roridus</name>
    <dbReference type="NCBI Taxonomy" id="1738132"/>
    <lineage>
        <taxon>Eukaryota</taxon>
        <taxon>Fungi</taxon>
        <taxon>Dikarya</taxon>
        <taxon>Basidiomycota</taxon>
        <taxon>Agaricomycotina</taxon>
        <taxon>Agaricomycetes</taxon>
        <taxon>Agaricomycetidae</taxon>
        <taxon>Agaricales</taxon>
        <taxon>Marasmiineae</taxon>
        <taxon>Mycenaceae</taxon>
        <taxon>Roridomyces</taxon>
    </lineage>
</organism>
<gene>
    <name evidence="1" type="ORF">FB45DRAFT_515687</name>
</gene>
<keyword evidence="2" id="KW-1185">Reference proteome</keyword>
<dbReference type="AlphaFoldDB" id="A0AAD7BWZ5"/>
<dbReference type="Proteomes" id="UP001221142">
    <property type="component" value="Unassembled WGS sequence"/>
</dbReference>
<accession>A0AAD7BWZ5</accession>
<evidence type="ECO:0008006" key="3">
    <source>
        <dbReference type="Google" id="ProtNLM"/>
    </source>
</evidence>
<reference evidence="1" key="1">
    <citation type="submission" date="2023-03" db="EMBL/GenBank/DDBJ databases">
        <title>Massive genome expansion in bonnet fungi (Mycena s.s.) driven by repeated elements and novel gene families across ecological guilds.</title>
        <authorList>
            <consortium name="Lawrence Berkeley National Laboratory"/>
            <person name="Harder C.B."/>
            <person name="Miyauchi S."/>
            <person name="Viragh M."/>
            <person name="Kuo A."/>
            <person name="Thoen E."/>
            <person name="Andreopoulos B."/>
            <person name="Lu D."/>
            <person name="Skrede I."/>
            <person name="Drula E."/>
            <person name="Henrissat B."/>
            <person name="Morin E."/>
            <person name="Kohler A."/>
            <person name="Barry K."/>
            <person name="LaButti K."/>
            <person name="Morin E."/>
            <person name="Salamov A."/>
            <person name="Lipzen A."/>
            <person name="Mereny Z."/>
            <person name="Hegedus B."/>
            <person name="Baldrian P."/>
            <person name="Stursova M."/>
            <person name="Weitz H."/>
            <person name="Taylor A."/>
            <person name="Grigoriev I.V."/>
            <person name="Nagy L.G."/>
            <person name="Martin F."/>
            <person name="Kauserud H."/>
        </authorList>
    </citation>
    <scope>NUCLEOTIDE SEQUENCE</scope>
    <source>
        <strain evidence="1">9284</strain>
    </source>
</reference>
<dbReference type="SUPFAM" id="SSF69065">
    <property type="entry name" value="RNase III domain-like"/>
    <property type="match status" value="1"/>
</dbReference>
<dbReference type="GO" id="GO:0004525">
    <property type="term" value="F:ribonuclease III activity"/>
    <property type="evidence" value="ECO:0007669"/>
    <property type="project" value="InterPro"/>
</dbReference>
<dbReference type="GO" id="GO:0006396">
    <property type="term" value="P:RNA processing"/>
    <property type="evidence" value="ECO:0007669"/>
    <property type="project" value="InterPro"/>
</dbReference>
<comment type="caution">
    <text evidence="1">The sequence shown here is derived from an EMBL/GenBank/DDBJ whole genome shotgun (WGS) entry which is preliminary data.</text>
</comment>
<protein>
    <recommendedName>
        <fullName evidence="3">RNase III domain-containing protein</fullName>
    </recommendedName>
</protein>
<dbReference type="Gene3D" id="1.10.1520.10">
    <property type="entry name" value="Ribonuclease III domain"/>
    <property type="match status" value="1"/>
</dbReference>
<dbReference type="InterPro" id="IPR036389">
    <property type="entry name" value="RNase_III_sf"/>
</dbReference>
<proteinExistence type="predicted"/>
<dbReference type="EMBL" id="JARKIF010000008">
    <property type="protein sequence ID" value="KAJ7632804.1"/>
    <property type="molecule type" value="Genomic_DNA"/>
</dbReference>
<name>A0AAD7BWZ5_9AGAR</name>
<evidence type="ECO:0000313" key="2">
    <source>
        <dbReference type="Proteomes" id="UP001221142"/>
    </source>
</evidence>